<proteinExistence type="predicted"/>
<dbReference type="InterPro" id="IPR000731">
    <property type="entry name" value="SSD"/>
</dbReference>
<evidence type="ECO:0000256" key="5">
    <source>
        <dbReference type="ARBA" id="ARBA00023136"/>
    </source>
</evidence>
<dbReference type="PRINTS" id="PR00702">
    <property type="entry name" value="ACRIFLAVINRP"/>
</dbReference>
<dbReference type="Gene3D" id="1.20.1640.10">
    <property type="entry name" value="Multidrug efflux transporter AcrB transmembrane domain"/>
    <property type="match status" value="2"/>
</dbReference>
<feature type="transmembrane region" description="Helical" evidence="8">
    <location>
        <begin position="324"/>
        <end position="348"/>
    </location>
</feature>
<dbReference type="EMBL" id="JACSQC010000001">
    <property type="protein sequence ID" value="MBD8042568.1"/>
    <property type="molecule type" value="Genomic_DNA"/>
</dbReference>
<keyword evidence="5 8" id="KW-0472">Membrane</keyword>
<gene>
    <name evidence="10" type="ORF">H9638_01960</name>
</gene>
<keyword evidence="6" id="KW-0175">Coiled coil</keyword>
<keyword evidence="3 8" id="KW-0812">Transmembrane</keyword>
<dbReference type="Proteomes" id="UP000652763">
    <property type="component" value="Unassembled WGS sequence"/>
</dbReference>
<dbReference type="SUPFAM" id="SSF82866">
    <property type="entry name" value="Multidrug efflux transporter AcrB transmembrane domain"/>
    <property type="match status" value="2"/>
</dbReference>
<feature type="transmembrane region" description="Helical" evidence="8">
    <location>
        <begin position="20"/>
        <end position="41"/>
    </location>
</feature>
<dbReference type="PANTHER" id="PTHR33406">
    <property type="entry name" value="MEMBRANE PROTEIN MJ1562-RELATED"/>
    <property type="match status" value="1"/>
</dbReference>
<feature type="transmembrane region" description="Helical" evidence="8">
    <location>
        <begin position="732"/>
        <end position="753"/>
    </location>
</feature>
<feature type="transmembrane region" description="Helical" evidence="8">
    <location>
        <begin position="375"/>
        <end position="398"/>
    </location>
</feature>
<evidence type="ECO:0000256" key="6">
    <source>
        <dbReference type="SAM" id="Coils"/>
    </source>
</evidence>
<comment type="caution">
    <text evidence="10">The sequence shown here is derived from an EMBL/GenBank/DDBJ whole genome shotgun (WGS) entry which is preliminary data.</text>
</comment>
<dbReference type="PROSITE" id="PS50156">
    <property type="entry name" value="SSD"/>
    <property type="match status" value="1"/>
</dbReference>
<evidence type="ECO:0000313" key="10">
    <source>
        <dbReference type="EMBL" id="MBD8042568.1"/>
    </source>
</evidence>
<name>A0ABR8YED5_9MICC</name>
<evidence type="ECO:0000256" key="1">
    <source>
        <dbReference type="ARBA" id="ARBA00004651"/>
    </source>
</evidence>
<evidence type="ECO:0000256" key="3">
    <source>
        <dbReference type="ARBA" id="ARBA00022692"/>
    </source>
</evidence>
<feature type="coiled-coil region" evidence="6">
    <location>
        <begin position="138"/>
        <end position="203"/>
    </location>
</feature>
<evidence type="ECO:0000256" key="8">
    <source>
        <dbReference type="SAM" id="Phobius"/>
    </source>
</evidence>
<evidence type="ECO:0000256" key="4">
    <source>
        <dbReference type="ARBA" id="ARBA00022989"/>
    </source>
</evidence>
<feature type="transmembrane region" description="Helical" evidence="8">
    <location>
        <begin position="271"/>
        <end position="291"/>
    </location>
</feature>
<dbReference type="InterPro" id="IPR050545">
    <property type="entry name" value="Mycobact_MmpL"/>
</dbReference>
<feature type="region of interest" description="Disordered" evidence="7">
    <location>
        <begin position="816"/>
        <end position="835"/>
    </location>
</feature>
<evidence type="ECO:0000259" key="9">
    <source>
        <dbReference type="PROSITE" id="PS50156"/>
    </source>
</evidence>
<dbReference type="PANTHER" id="PTHR33406:SF13">
    <property type="entry name" value="MEMBRANE PROTEIN YDFJ"/>
    <property type="match status" value="1"/>
</dbReference>
<feature type="transmembrane region" description="Helical" evidence="8">
    <location>
        <begin position="404"/>
        <end position="427"/>
    </location>
</feature>
<dbReference type="Pfam" id="PF03176">
    <property type="entry name" value="MMPL"/>
    <property type="match status" value="2"/>
</dbReference>
<evidence type="ECO:0000256" key="2">
    <source>
        <dbReference type="ARBA" id="ARBA00022475"/>
    </source>
</evidence>
<protein>
    <submittedName>
        <fullName evidence="10">MMPL family transporter</fullName>
    </submittedName>
</protein>
<dbReference type="RefSeq" id="WP_191745493.1">
    <property type="nucleotide sequence ID" value="NZ_JACSQC010000001.1"/>
</dbReference>
<keyword evidence="11" id="KW-1185">Reference proteome</keyword>
<feature type="transmembrane region" description="Helical" evidence="8">
    <location>
        <begin position="298"/>
        <end position="318"/>
    </location>
</feature>
<feature type="transmembrane region" description="Helical" evidence="8">
    <location>
        <begin position="647"/>
        <end position="668"/>
    </location>
</feature>
<comment type="subcellular location">
    <subcellularLocation>
        <location evidence="1">Cell membrane</location>
        <topology evidence="1">Multi-pass membrane protein</topology>
    </subcellularLocation>
</comment>
<feature type="transmembrane region" description="Helical" evidence="8">
    <location>
        <begin position="462"/>
        <end position="483"/>
    </location>
</feature>
<dbReference type="InterPro" id="IPR004869">
    <property type="entry name" value="MMPL_dom"/>
</dbReference>
<feature type="domain" description="SSD" evidence="9">
    <location>
        <begin position="294"/>
        <end position="426"/>
    </location>
</feature>
<keyword evidence="4 8" id="KW-1133">Transmembrane helix</keyword>
<sequence>MAEFLYRLGQAAARRARTVLAVWIAVLAVAGIAFALFGGTLSSAISIPNTPTTQVTDRLQQELPEASGGTGSIVLQTEDGSAFTAEQRDAISALIGDAKAVDGVENAVDPFATEAQREEQSRQLADGQAQLDAGLQQIEAARAELDAGQAQLDAARAQAEAAGMLAMAEPQLAAQQAQLDAGRAELEAQAAAAQEQAPQLEQGAALLNMAKEIRMVSEDGSTAVVTVVFEDTQMEIPQETKDAVVALFEDAGIEGVKADFSADITQGIPSIVGVGEVVGLVIAAIVLVVMLGTLVGAGLPLVTALIGVGIGALGALAFSGVVEMISVTPVLGLMLGLAVGIDYTLFIVNRHRRQLKNGFELEESIGLANGTSGNAVVFAGATVLIALLALNISGIPFLGLMGTVGAACIAIAVLIAVTLTPALLKLVGMRILSKKERASISSAAEAGQPAAAAAPVKPMSTLSAVLTAVAAIAALLVIAVPALDLRTGLPDGSSEPHDSTQYQAYSTLSEKFGEGQNGTLLVVAELPDEPTEAEATEAQAEIAQILFDQDGVSAVAPIGSSEDGSTVAFQVVPTEGPTSESTENLVHTLRDMSPLDGTYEIGVAGSASGNIDISDKLSDALPIYLGVVVGLSLLILILVFRSIYVPVIATLGFVLSYFAALGGVVAIYQWGWLAGVFNVETPGPILNFLPTILVGILFGLAMDYMLFIGSGMREAYAHGAPSRVAVVQGVRAGRSVVTAAAIIMVSVFGGFVFSHSAMIRPIGFALAFGVLLDAFVVRMLLIPALMHLAGDKAWWLPKWLDKILPDVDVEGASLERRHPHESHAPSAQVEPAEQR</sequence>
<dbReference type="InterPro" id="IPR001036">
    <property type="entry name" value="Acrflvin-R"/>
</dbReference>
<feature type="transmembrane region" description="Helical" evidence="8">
    <location>
        <begin position="621"/>
        <end position="640"/>
    </location>
</feature>
<feature type="transmembrane region" description="Helical" evidence="8">
    <location>
        <begin position="688"/>
        <end position="711"/>
    </location>
</feature>
<organism evidence="10 11">
    <name type="scientific">Arthrobacter pullicola</name>
    <dbReference type="NCBI Taxonomy" id="2762224"/>
    <lineage>
        <taxon>Bacteria</taxon>
        <taxon>Bacillati</taxon>
        <taxon>Actinomycetota</taxon>
        <taxon>Actinomycetes</taxon>
        <taxon>Micrococcales</taxon>
        <taxon>Micrococcaceae</taxon>
        <taxon>Arthrobacter</taxon>
    </lineage>
</organism>
<keyword evidence="2" id="KW-1003">Cell membrane</keyword>
<reference evidence="10 11" key="1">
    <citation type="submission" date="2020-08" db="EMBL/GenBank/DDBJ databases">
        <title>A Genomic Blueprint of the Chicken Gut Microbiome.</title>
        <authorList>
            <person name="Gilroy R."/>
            <person name="Ravi A."/>
            <person name="Getino M."/>
            <person name="Pursley I."/>
            <person name="Horton D.L."/>
            <person name="Alikhan N.-F."/>
            <person name="Baker D."/>
            <person name="Gharbi K."/>
            <person name="Hall N."/>
            <person name="Watson M."/>
            <person name="Adriaenssens E.M."/>
            <person name="Foster-Nyarko E."/>
            <person name="Jarju S."/>
            <person name="Secka A."/>
            <person name="Antonio M."/>
            <person name="Oren A."/>
            <person name="Chaudhuri R."/>
            <person name="La Ragione R.M."/>
            <person name="Hildebrand F."/>
            <person name="Pallen M.J."/>
        </authorList>
    </citation>
    <scope>NUCLEOTIDE SEQUENCE [LARGE SCALE GENOMIC DNA]</scope>
    <source>
        <strain evidence="10 11">Sa2BUA2</strain>
    </source>
</reference>
<feature type="transmembrane region" description="Helical" evidence="8">
    <location>
        <begin position="759"/>
        <end position="781"/>
    </location>
</feature>
<accession>A0ABR8YED5</accession>
<evidence type="ECO:0000313" key="11">
    <source>
        <dbReference type="Proteomes" id="UP000652763"/>
    </source>
</evidence>
<evidence type="ECO:0000256" key="7">
    <source>
        <dbReference type="SAM" id="MobiDB-lite"/>
    </source>
</evidence>